<dbReference type="Proteomes" id="UP001318860">
    <property type="component" value="Unassembled WGS sequence"/>
</dbReference>
<keyword evidence="9" id="KW-1185">Reference proteome</keyword>
<reference evidence="8 9" key="1">
    <citation type="journal article" date="2021" name="Comput. Struct. Biotechnol. J.">
        <title>De novo genome assembly of the potent medicinal plant Rehmannia glutinosa using nanopore technology.</title>
        <authorList>
            <person name="Ma L."/>
            <person name="Dong C."/>
            <person name="Song C."/>
            <person name="Wang X."/>
            <person name="Zheng X."/>
            <person name="Niu Y."/>
            <person name="Chen S."/>
            <person name="Feng W."/>
        </authorList>
    </citation>
    <scope>NUCLEOTIDE SEQUENCE [LARGE SCALE GENOMIC DNA]</scope>
    <source>
        <strain evidence="8">DH-2019</strain>
    </source>
</reference>
<comment type="catalytic activity">
    <reaction evidence="1">
        <text>S-ubiquitinyl-[E2 ubiquitin-conjugating enzyme]-L-cysteine + [acceptor protein]-L-lysine = [E2 ubiquitin-conjugating enzyme]-L-cysteine + N(6)-ubiquitinyl-[acceptor protein]-L-lysine.</text>
        <dbReference type="EC" id="2.3.2.27"/>
    </reaction>
</comment>
<dbReference type="EC" id="2.3.2.27" evidence="2"/>
<gene>
    <name evidence="8" type="ORF">DH2020_032598</name>
</gene>
<dbReference type="PROSITE" id="PS50089">
    <property type="entry name" value="ZF_RING_2"/>
    <property type="match status" value="1"/>
</dbReference>
<dbReference type="PANTHER" id="PTHR15710">
    <property type="entry name" value="E3 UBIQUITIN-PROTEIN LIGASE PRAJA"/>
    <property type="match status" value="1"/>
</dbReference>
<dbReference type="Pfam" id="PF13639">
    <property type="entry name" value="zf-RING_2"/>
    <property type="match status" value="1"/>
</dbReference>
<evidence type="ECO:0000256" key="5">
    <source>
        <dbReference type="ARBA" id="ARBA00022833"/>
    </source>
</evidence>
<dbReference type="SUPFAM" id="SSF57850">
    <property type="entry name" value="RING/U-box"/>
    <property type="match status" value="1"/>
</dbReference>
<dbReference type="InterPro" id="IPR001841">
    <property type="entry name" value="Znf_RING"/>
</dbReference>
<evidence type="ECO:0000256" key="6">
    <source>
        <dbReference type="PROSITE-ProRule" id="PRU00175"/>
    </source>
</evidence>
<dbReference type="InterPro" id="IPR013083">
    <property type="entry name" value="Znf_RING/FYVE/PHD"/>
</dbReference>
<dbReference type="CDD" id="cd16454">
    <property type="entry name" value="RING-H2_PA-TM-RING"/>
    <property type="match status" value="1"/>
</dbReference>
<evidence type="ECO:0000256" key="1">
    <source>
        <dbReference type="ARBA" id="ARBA00000900"/>
    </source>
</evidence>
<evidence type="ECO:0000313" key="8">
    <source>
        <dbReference type="EMBL" id="KAK6133688.1"/>
    </source>
</evidence>
<keyword evidence="3" id="KW-0479">Metal-binding</keyword>
<keyword evidence="4 6" id="KW-0863">Zinc-finger</keyword>
<evidence type="ECO:0000256" key="2">
    <source>
        <dbReference type="ARBA" id="ARBA00012483"/>
    </source>
</evidence>
<evidence type="ECO:0000256" key="4">
    <source>
        <dbReference type="ARBA" id="ARBA00022771"/>
    </source>
</evidence>
<evidence type="ECO:0000256" key="3">
    <source>
        <dbReference type="ARBA" id="ARBA00022723"/>
    </source>
</evidence>
<organism evidence="8 9">
    <name type="scientific">Rehmannia glutinosa</name>
    <name type="common">Chinese foxglove</name>
    <dbReference type="NCBI Taxonomy" id="99300"/>
    <lineage>
        <taxon>Eukaryota</taxon>
        <taxon>Viridiplantae</taxon>
        <taxon>Streptophyta</taxon>
        <taxon>Embryophyta</taxon>
        <taxon>Tracheophyta</taxon>
        <taxon>Spermatophyta</taxon>
        <taxon>Magnoliopsida</taxon>
        <taxon>eudicotyledons</taxon>
        <taxon>Gunneridae</taxon>
        <taxon>Pentapetalae</taxon>
        <taxon>asterids</taxon>
        <taxon>lamiids</taxon>
        <taxon>Lamiales</taxon>
        <taxon>Orobanchaceae</taxon>
        <taxon>Rehmannieae</taxon>
        <taxon>Rehmannia</taxon>
    </lineage>
</organism>
<sequence length="235" mass="27378">MAEILNMAENSTYNYRVRSYIKVIPQTSCTLRDHSKPQLIHININFSGICQYSITVVSTHTATLPLPESRVVFNLDQFLCYQNARETICRELEKWPYMTDQALRRNVSEIALRRTRAEVMRMQEDHNVLEVNFRVVMVEERYIGTHQRPSIDRVIERSMEDGVRMVPTDESSIESLESKKLVVSTGACVVCMEEFSGECEVVSMPCEHVFHEDCIKKWLRTSHYCPVCRFEMPTN</sequence>
<dbReference type="EMBL" id="JABTTQ020001208">
    <property type="protein sequence ID" value="KAK6133688.1"/>
    <property type="molecule type" value="Genomic_DNA"/>
</dbReference>
<feature type="domain" description="RING-type" evidence="7">
    <location>
        <begin position="188"/>
        <end position="229"/>
    </location>
</feature>
<accession>A0ABR0VES7</accession>
<comment type="caution">
    <text evidence="8">The sequence shown here is derived from an EMBL/GenBank/DDBJ whole genome shotgun (WGS) entry which is preliminary data.</text>
</comment>
<name>A0ABR0VES7_REHGL</name>
<evidence type="ECO:0000259" key="7">
    <source>
        <dbReference type="PROSITE" id="PS50089"/>
    </source>
</evidence>
<dbReference type="SMART" id="SM00184">
    <property type="entry name" value="RING"/>
    <property type="match status" value="1"/>
</dbReference>
<dbReference type="Gene3D" id="3.30.40.10">
    <property type="entry name" value="Zinc/RING finger domain, C3HC4 (zinc finger)"/>
    <property type="match status" value="1"/>
</dbReference>
<keyword evidence="5" id="KW-0862">Zinc</keyword>
<evidence type="ECO:0000313" key="9">
    <source>
        <dbReference type="Proteomes" id="UP001318860"/>
    </source>
</evidence>
<dbReference type="PANTHER" id="PTHR15710:SF77">
    <property type="entry name" value="RING-H2 FINGER PROTEIN ATL21B"/>
    <property type="match status" value="1"/>
</dbReference>
<proteinExistence type="predicted"/>
<protein>
    <recommendedName>
        <fullName evidence="2">RING-type E3 ubiquitin transferase</fullName>
        <ecNumber evidence="2">2.3.2.27</ecNumber>
    </recommendedName>
</protein>